<evidence type="ECO:0000313" key="2">
    <source>
        <dbReference type="Proteomes" id="UP000215914"/>
    </source>
</evidence>
<proteinExistence type="predicted"/>
<evidence type="ECO:0000313" key="1">
    <source>
        <dbReference type="EMBL" id="KAF5809351.1"/>
    </source>
</evidence>
<keyword evidence="2" id="KW-1185">Reference proteome</keyword>
<protein>
    <submittedName>
        <fullName evidence="1">Uncharacterized protein</fullName>
    </submittedName>
</protein>
<gene>
    <name evidence="1" type="ORF">HanXRQr2_Chr04g0156121</name>
</gene>
<name>A0A9K3J5P9_HELAN</name>
<reference evidence="1" key="1">
    <citation type="journal article" date="2017" name="Nature">
        <title>The sunflower genome provides insights into oil metabolism, flowering and Asterid evolution.</title>
        <authorList>
            <person name="Badouin H."/>
            <person name="Gouzy J."/>
            <person name="Grassa C.J."/>
            <person name="Murat F."/>
            <person name="Staton S.E."/>
            <person name="Cottret L."/>
            <person name="Lelandais-Briere C."/>
            <person name="Owens G.L."/>
            <person name="Carrere S."/>
            <person name="Mayjonade B."/>
            <person name="Legrand L."/>
            <person name="Gill N."/>
            <person name="Kane N.C."/>
            <person name="Bowers J.E."/>
            <person name="Hubner S."/>
            <person name="Bellec A."/>
            <person name="Berard A."/>
            <person name="Berges H."/>
            <person name="Blanchet N."/>
            <person name="Boniface M.C."/>
            <person name="Brunel D."/>
            <person name="Catrice O."/>
            <person name="Chaidir N."/>
            <person name="Claudel C."/>
            <person name="Donnadieu C."/>
            <person name="Faraut T."/>
            <person name="Fievet G."/>
            <person name="Helmstetter N."/>
            <person name="King M."/>
            <person name="Knapp S.J."/>
            <person name="Lai Z."/>
            <person name="Le Paslier M.C."/>
            <person name="Lippi Y."/>
            <person name="Lorenzon L."/>
            <person name="Mandel J.R."/>
            <person name="Marage G."/>
            <person name="Marchand G."/>
            <person name="Marquand E."/>
            <person name="Bret-Mestries E."/>
            <person name="Morien E."/>
            <person name="Nambeesan S."/>
            <person name="Nguyen T."/>
            <person name="Pegot-Espagnet P."/>
            <person name="Pouilly N."/>
            <person name="Raftis F."/>
            <person name="Sallet E."/>
            <person name="Schiex T."/>
            <person name="Thomas J."/>
            <person name="Vandecasteele C."/>
            <person name="Vares D."/>
            <person name="Vear F."/>
            <person name="Vautrin S."/>
            <person name="Crespi M."/>
            <person name="Mangin B."/>
            <person name="Burke J.M."/>
            <person name="Salse J."/>
            <person name="Munos S."/>
            <person name="Vincourt P."/>
            <person name="Rieseberg L.H."/>
            <person name="Langlade N.B."/>
        </authorList>
    </citation>
    <scope>NUCLEOTIDE SEQUENCE</scope>
    <source>
        <tissue evidence="1">Leaves</tissue>
    </source>
</reference>
<dbReference type="Proteomes" id="UP000215914">
    <property type="component" value="Unassembled WGS sequence"/>
</dbReference>
<accession>A0A9K3J5P9</accession>
<comment type="caution">
    <text evidence="1">The sequence shown here is derived from an EMBL/GenBank/DDBJ whole genome shotgun (WGS) entry which is preliminary data.</text>
</comment>
<dbReference type="AlphaFoldDB" id="A0A9K3J5P9"/>
<reference evidence="1" key="2">
    <citation type="submission" date="2020-06" db="EMBL/GenBank/DDBJ databases">
        <title>Helianthus annuus Genome sequencing and assembly Release 2.</title>
        <authorList>
            <person name="Gouzy J."/>
            <person name="Langlade N."/>
            <person name="Munos S."/>
        </authorList>
    </citation>
    <scope>NUCLEOTIDE SEQUENCE</scope>
    <source>
        <tissue evidence="1">Leaves</tissue>
    </source>
</reference>
<organism evidence="1 2">
    <name type="scientific">Helianthus annuus</name>
    <name type="common">Common sunflower</name>
    <dbReference type="NCBI Taxonomy" id="4232"/>
    <lineage>
        <taxon>Eukaryota</taxon>
        <taxon>Viridiplantae</taxon>
        <taxon>Streptophyta</taxon>
        <taxon>Embryophyta</taxon>
        <taxon>Tracheophyta</taxon>
        <taxon>Spermatophyta</taxon>
        <taxon>Magnoliopsida</taxon>
        <taxon>eudicotyledons</taxon>
        <taxon>Gunneridae</taxon>
        <taxon>Pentapetalae</taxon>
        <taxon>asterids</taxon>
        <taxon>campanulids</taxon>
        <taxon>Asterales</taxon>
        <taxon>Asteraceae</taxon>
        <taxon>Asteroideae</taxon>
        <taxon>Heliantheae alliance</taxon>
        <taxon>Heliantheae</taxon>
        <taxon>Helianthus</taxon>
    </lineage>
</organism>
<sequence length="51" mass="5477">MNVRAEAGTYHITLGMLPLNNPFGPSISHILRSASIQPCTLQLCLVLAILS</sequence>
<dbReference type="EMBL" id="MNCJ02000319">
    <property type="protein sequence ID" value="KAF5809351.1"/>
    <property type="molecule type" value="Genomic_DNA"/>
</dbReference>
<dbReference type="Gramene" id="mRNA:HanXRQr2_Chr04g0156121">
    <property type="protein sequence ID" value="mRNA:HanXRQr2_Chr04g0156121"/>
    <property type="gene ID" value="HanXRQr2_Chr04g0156121"/>
</dbReference>